<comment type="caution">
    <text evidence="1">The sequence shown here is derived from an EMBL/GenBank/DDBJ whole genome shotgun (WGS) entry which is preliminary data.</text>
</comment>
<evidence type="ECO:0000313" key="1">
    <source>
        <dbReference type="EMBL" id="GAG21359.1"/>
    </source>
</evidence>
<proteinExistence type="predicted"/>
<dbReference type="EMBL" id="BARS01030398">
    <property type="protein sequence ID" value="GAG21359.1"/>
    <property type="molecule type" value="Genomic_DNA"/>
</dbReference>
<organism evidence="1">
    <name type="scientific">marine sediment metagenome</name>
    <dbReference type="NCBI Taxonomy" id="412755"/>
    <lineage>
        <taxon>unclassified sequences</taxon>
        <taxon>metagenomes</taxon>
        <taxon>ecological metagenomes</taxon>
    </lineage>
</organism>
<name>X0VSE7_9ZZZZ</name>
<gene>
    <name evidence="1" type="ORF">S01H1_47413</name>
</gene>
<sequence length="32" mass="3643">SGRSKQEMERRQLVKRTVLAKAVLDSVIDDIT</sequence>
<reference evidence="1" key="1">
    <citation type="journal article" date="2014" name="Front. Microbiol.">
        <title>High frequency of phylogenetically diverse reductive dehalogenase-homologous genes in deep subseafloor sedimentary metagenomes.</title>
        <authorList>
            <person name="Kawai M."/>
            <person name="Futagami T."/>
            <person name="Toyoda A."/>
            <person name="Takaki Y."/>
            <person name="Nishi S."/>
            <person name="Hori S."/>
            <person name="Arai W."/>
            <person name="Tsubouchi T."/>
            <person name="Morono Y."/>
            <person name="Uchiyama I."/>
            <person name="Ito T."/>
            <person name="Fujiyama A."/>
            <person name="Inagaki F."/>
            <person name="Takami H."/>
        </authorList>
    </citation>
    <scope>NUCLEOTIDE SEQUENCE</scope>
    <source>
        <strain evidence="1">Expedition CK06-06</strain>
    </source>
</reference>
<dbReference type="AlphaFoldDB" id="X0VSE7"/>
<protein>
    <submittedName>
        <fullName evidence="1">Uncharacterized protein</fullName>
    </submittedName>
</protein>
<accession>X0VSE7</accession>
<feature type="non-terminal residue" evidence="1">
    <location>
        <position position="1"/>
    </location>
</feature>